<dbReference type="AlphaFoldDB" id="A0A1J5SHR9"/>
<dbReference type="Gene3D" id="3.40.1090.10">
    <property type="entry name" value="Cytosolic phospholipase A2 catalytic domain"/>
    <property type="match status" value="2"/>
</dbReference>
<name>A0A1J5SHR9_9ZZZZ</name>
<dbReference type="InterPro" id="IPR016035">
    <property type="entry name" value="Acyl_Trfase/lysoPLipase"/>
</dbReference>
<dbReference type="InterPro" id="IPR002641">
    <property type="entry name" value="PNPLA_dom"/>
</dbReference>
<feature type="domain" description="PNPLA" evidence="4">
    <location>
        <begin position="23"/>
        <end position="208"/>
    </location>
</feature>
<comment type="caution">
    <text evidence="5">The sequence shown here is derived from an EMBL/GenBank/DDBJ whole genome shotgun (WGS) entry which is preliminary data.</text>
</comment>
<dbReference type="GO" id="GO:0016042">
    <property type="term" value="P:lipid catabolic process"/>
    <property type="evidence" value="ECO:0007669"/>
    <property type="project" value="UniProtKB-KW"/>
</dbReference>
<dbReference type="Pfam" id="PF01734">
    <property type="entry name" value="Patatin"/>
    <property type="match status" value="1"/>
</dbReference>
<evidence type="ECO:0000313" key="5">
    <source>
        <dbReference type="EMBL" id="OIR07954.1"/>
    </source>
</evidence>
<sequence>MRWRSPFRSEPPPPALLAGPCALGLQGGGAHGAFAWGVLDRLLEEEDFQPAAVSGASAGAVNAVALAWGLLQGGRAGARETLARIWSDIGKLSAFSPMGLPGADMQFDLMTRVLSPYQFNPLNLNPLRDILAGLVDFERLRQAAPLPLFIATTHVPSGDVRIFREHELTLEVLMASTCIPSMHQAVEMDGEPYWDGGFSANPPILPMVLDTDCRALLVVKLTPDQEDGAPVAAPDIFSRLRRILFNAPLQRELDALRDIGKAAAEGGRPPPKLARLRDLEVRTLAIGPEFFQKPKGSALDPKPQMLERLFQAGRAKAQTLIDSLAD</sequence>
<dbReference type="PANTHER" id="PTHR14226:SF78">
    <property type="entry name" value="SLR0060 PROTEIN"/>
    <property type="match status" value="1"/>
</dbReference>
<dbReference type="EMBL" id="MLJW01000034">
    <property type="protein sequence ID" value="OIR07954.1"/>
    <property type="molecule type" value="Genomic_DNA"/>
</dbReference>
<gene>
    <name evidence="5" type="ORF">GALL_98170</name>
</gene>
<evidence type="ECO:0000256" key="1">
    <source>
        <dbReference type="ARBA" id="ARBA00022801"/>
    </source>
</evidence>
<reference evidence="5" key="1">
    <citation type="submission" date="2016-10" db="EMBL/GenBank/DDBJ databases">
        <title>Sequence of Gallionella enrichment culture.</title>
        <authorList>
            <person name="Poehlein A."/>
            <person name="Muehling M."/>
            <person name="Daniel R."/>
        </authorList>
    </citation>
    <scope>NUCLEOTIDE SEQUENCE</scope>
</reference>
<protein>
    <submittedName>
        <fullName evidence="5">Patatin-like phospholipase</fullName>
    </submittedName>
</protein>
<keyword evidence="1" id="KW-0378">Hydrolase</keyword>
<evidence type="ECO:0000259" key="4">
    <source>
        <dbReference type="PROSITE" id="PS51635"/>
    </source>
</evidence>
<dbReference type="SUPFAM" id="SSF52151">
    <property type="entry name" value="FabD/lysophospholipase-like"/>
    <property type="match status" value="1"/>
</dbReference>
<dbReference type="PROSITE" id="PS51635">
    <property type="entry name" value="PNPLA"/>
    <property type="match status" value="1"/>
</dbReference>
<keyword evidence="3" id="KW-0443">Lipid metabolism</keyword>
<evidence type="ECO:0000256" key="3">
    <source>
        <dbReference type="ARBA" id="ARBA00023098"/>
    </source>
</evidence>
<organism evidence="5">
    <name type="scientific">mine drainage metagenome</name>
    <dbReference type="NCBI Taxonomy" id="410659"/>
    <lineage>
        <taxon>unclassified sequences</taxon>
        <taxon>metagenomes</taxon>
        <taxon>ecological metagenomes</taxon>
    </lineage>
</organism>
<dbReference type="GO" id="GO:0016787">
    <property type="term" value="F:hydrolase activity"/>
    <property type="evidence" value="ECO:0007669"/>
    <property type="project" value="UniProtKB-KW"/>
</dbReference>
<dbReference type="InterPro" id="IPR050301">
    <property type="entry name" value="NTE"/>
</dbReference>
<evidence type="ECO:0000256" key="2">
    <source>
        <dbReference type="ARBA" id="ARBA00022963"/>
    </source>
</evidence>
<proteinExistence type="predicted"/>
<dbReference type="PANTHER" id="PTHR14226">
    <property type="entry name" value="NEUROPATHY TARGET ESTERASE/SWISS CHEESE D.MELANOGASTER"/>
    <property type="match status" value="1"/>
</dbReference>
<accession>A0A1J5SHR9</accession>
<keyword evidence="2" id="KW-0442">Lipid degradation</keyword>